<evidence type="ECO:0000313" key="4">
    <source>
        <dbReference type="EMBL" id="KAK3890280.1"/>
    </source>
</evidence>
<dbReference type="EMBL" id="JAWQEG010000432">
    <property type="protein sequence ID" value="KAK3890280.1"/>
    <property type="molecule type" value="Genomic_DNA"/>
</dbReference>
<keyword evidence="2 3" id="KW-0040">ANK repeat</keyword>
<organism evidence="4 5">
    <name type="scientific">Petrolisthes cinctipes</name>
    <name type="common">Flat porcelain crab</name>
    <dbReference type="NCBI Taxonomy" id="88211"/>
    <lineage>
        <taxon>Eukaryota</taxon>
        <taxon>Metazoa</taxon>
        <taxon>Ecdysozoa</taxon>
        <taxon>Arthropoda</taxon>
        <taxon>Crustacea</taxon>
        <taxon>Multicrustacea</taxon>
        <taxon>Malacostraca</taxon>
        <taxon>Eumalacostraca</taxon>
        <taxon>Eucarida</taxon>
        <taxon>Decapoda</taxon>
        <taxon>Pleocyemata</taxon>
        <taxon>Anomura</taxon>
        <taxon>Galatheoidea</taxon>
        <taxon>Porcellanidae</taxon>
        <taxon>Petrolisthes</taxon>
    </lineage>
</organism>
<keyword evidence="1" id="KW-0677">Repeat</keyword>
<dbReference type="SUPFAM" id="SSF48403">
    <property type="entry name" value="Ankyrin repeat"/>
    <property type="match status" value="2"/>
</dbReference>
<evidence type="ECO:0000256" key="1">
    <source>
        <dbReference type="ARBA" id="ARBA00022737"/>
    </source>
</evidence>
<feature type="repeat" description="ANK" evidence="3">
    <location>
        <begin position="192"/>
        <end position="224"/>
    </location>
</feature>
<sequence>MSRPIELPGSVRQWNEEETTSHMDQKAVALLKAAANGEHNLVSQLLASGVPVNGGGDGSRTPLHVAALAGHEGVVAALLEAQVQIEAVSSDDGDKRALHLACRSGCGCVVGLLLQAGADIEAREKYGWSPLHEASVVGNAQIVKILVEAGANIAATGLGRWQAIHRAALWGHTEVIHALLDGGANIEAQGTDDCRPIHYAAMRGHIKVLEALVERGCDLCARDGNGSTVLHSAAGGGQLQTVQWLVGQNIPHTILDGNKRTAEDIAQIYGYHHVKWWLYKQSPDAPSSQHNQAKISLEEYERIGEIGVRWAVAGDDRLSSQIPNRPWRIHFQDAQGWSHLHHAAANNKKETVEALVRIGACKLALTHDGQTPADLARSRGHLEVANRLAIQPFDLTLNQKINLFGQLLKTISSAERQKTTGGDQGEVERRLEVVQKVTRLVTMGAPLEPVGGYTVYPLHLAITSNCIDIVPQLLSVGAPLTSTTGRLGILRQAWLSPDVTTSIAIIVTRVIVNRMEYEKSIVSSKNKEGTKKTSRLMEGISYLLKELKGERPWEALWPSFHENNSGTSAACSSYPGKNTHVCPWDLSLHPTTPPSQPPQKQECTALPNLLLHL</sequence>
<evidence type="ECO:0000256" key="2">
    <source>
        <dbReference type="ARBA" id="ARBA00023043"/>
    </source>
</evidence>
<dbReference type="Pfam" id="PF12796">
    <property type="entry name" value="Ank_2"/>
    <property type="match status" value="3"/>
</dbReference>
<accession>A0AAE1GCP6</accession>
<dbReference type="SMART" id="SM00248">
    <property type="entry name" value="ANK"/>
    <property type="match status" value="10"/>
</dbReference>
<feature type="repeat" description="ANK" evidence="3">
    <location>
        <begin position="58"/>
        <end position="90"/>
    </location>
</feature>
<evidence type="ECO:0000313" key="5">
    <source>
        <dbReference type="Proteomes" id="UP001286313"/>
    </source>
</evidence>
<evidence type="ECO:0000256" key="3">
    <source>
        <dbReference type="PROSITE-ProRule" id="PRU00023"/>
    </source>
</evidence>
<dbReference type="AlphaFoldDB" id="A0AAE1GCP6"/>
<dbReference type="GO" id="GO:0045087">
    <property type="term" value="P:innate immune response"/>
    <property type="evidence" value="ECO:0007669"/>
    <property type="project" value="TreeGrafter"/>
</dbReference>
<dbReference type="Pfam" id="PF13637">
    <property type="entry name" value="Ank_4"/>
    <property type="match status" value="1"/>
</dbReference>
<reference evidence="4" key="1">
    <citation type="submission" date="2023-10" db="EMBL/GenBank/DDBJ databases">
        <title>Genome assemblies of two species of porcelain crab, Petrolisthes cinctipes and Petrolisthes manimaculis (Anomura: Porcellanidae).</title>
        <authorList>
            <person name="Angst P."/>
        </authorList>
    </citation>
    <scope>NUCLEOTIDE SEQUENCE</scope>
    <source>
        <strain evidence="4">PB745_01</strain>
        <tissue evidence="4">Gill</tissue>
    </source>
</reference>
<dbReference type="GO" id="GO:0005737">
    <property type="term" value="C:cytoplasm"/>
    <property type="evidence" value="ECO:0007669"/>
    <property type="project" value="TreeGrafter"/>
</dbReference>
<dbReference type="PANTHER" id="PTHR23206">
    <property type="entry name" value="MASK PROTEIN"/>
    <property type="match status" value="1"/>
</dbReference>
<gene>
    <name evidence="4" type="ORF">Pcinc_005810</name>
</gene>
<feature type="repeat" description="ANK" evidence="3">
    <location>
        <begin position="126"/>
        <end position="158"/>
    </location>
</feature>
<comment type="caution">
    <text evidence="4">The sequence shown here is derived from an EMBL/GenBank/DDBJ whole genome shotgun (WGS) entry which is preliminary data.</text>
</comment>
<feature type="repeat" description="ANK" evidence="3">
    <location>
        <begin position="159"/>
        <end position="191"/>
    </location>
</feature>
<dbReference type="InterPro" id="IPR002110">
    <property type="entry name" value="Ankyrin_rpt"/>
</dbReference>
<dbReference type="PANTHER" id="PTHR23206:SF7">
    <property type="entry name" value="PROTEIN KINASE DOMAIN-CONTAINING PROTEIN"/>
    <property type="match status" value="1"/>
</dbReference>
<dbReference type="InterPro" id="IPR051631">
    <property type="entry name" value="Ankyrin-KH/SAM_domain"/>
</dbReference>
<dbReference type="InterPro" id="IPR036770">
    <property type="entry name" value="Ankyrin_rpt-contain_sf"/>
</dbReference>
<dbReference type="Gene3D" id="1.25.40.20">
    <property type="entry name" value="Ankyrin repeat-containing domain"/>
    <property type="match status" value="3"/>
</dbReference>
<name>A0AAE1GCP6_PETCI</name>
<dbReference type="Proteomes" id="UP001286313">
    <property type="component" value="Unassembled WGS sequence"/>
</dbReference>
<dbReference type="PRINTS" id="PR01415">
    <property type="entry name" value="ANKYRIN"/>
</dbReference>
<proteinExistence type="predicted"/>
<dbReference type="Pfam" id="PF00023">
    <property type="entry name" value="Ank"/>
    <property type="match status" value="1"/>
</dbReference>
<keyword evidence="5" id="KW-1185">Reference proteome</keyword>
<protein>
    <submittedName>
        <fullName evidence="4">Uncharacterized protein</fullName>
    </submittedName>
</protein>
<dbReference type="PROSITE" id="PS50297">
    <property type="entry name" value="ANK_REP_REGION"/>
    <property type="match status" value="4"/>
</dbReference>
<dbReference type="PROSITE" id="PS50088">
    <property type="entry name" value="ANK_REPEAT"/>
    <property type="match status" value="5"/>
</dbReference>
<feature type="repeat" description="ANK" evidence="3">
    <location>
        <begin position="93"/>
        <end position="125"/>
    </location>
</feature>